<dbReference type="Pfam" id="PF13392">
    <property type="entry name" value="HNH_3"/>
    <property type="match status" value="1"/>
</dbReference>
<dbReference type="InterPro" id="IPR044925">
    <property type="entry name" value="His-Me_finger_sf"/>
</dbReference>
<accession>A0A6M3K5D7</accession>
<reference evidence="2" key="1">
    <citation type="submission" date="2020-03" db="EMBL/GenBank/DDBJ databases">
        <title>The deep terrestrial virosphere.</title>
        <authorList>
            <person name="Holmfeldt K."/>
            <person name="Nilsson E."/>
            <person name="Simone D."/>
            <person name="Lopez-Fernandez M."/>
            <person name="Wu X."/>
            <person name="de Brujin I."/>
            <person name="Lundin D."/>
            <person name="Andersson A."/>
            <person name="Bertilsson S."/>
            <person name="Dopson M."/>
        </authorList>
    </citation>
    <scope>NUCLEOTIDE SEQUENCE</scope>
    <source>
        <strain evidence="2">MM415A01298</strain>
    </source>
</reference>
<evidence type="ECO:0000313" key="2">
    <source>
        <dbReference type="EMBL" id="QJA77493.1"/>
    </source>
</evidence>
<keyword evidence="2" id="KW-0378">Hydrolase</keyword>
<feature type="domain" description="HNH nuclease" evidence="1">
    <location>
        <begin position="110"/>
        <end position="152"/>
    </location>
</feature>
<gene>
    <name evidence="2" type="ORF">MM415A01298_0009</name>
</gene>
<sequence length="182" mass="21243">MSANLVCQHCNKEFWARRSDTMYCPMCRTTVHREYIRQYEYGKRKNICPECGGIKGKRAKLCRPCNNIAQPWRKVGEDNSNWKGGKVNANGYIARRILRVVGGRGYKLEHHIVWEEANGKPLPKGWVIHHLNGVKDDNRIENLMAMPRNSHNPDFLTKPYQERIQELELKLVQRDSLIKSDI</sequence>
<dbReference type="AlphaFoldDB" id="A0A6M3K5D7"/>
<dbReference type="GO" id="GO:0004519">
    <property type="term" value="F:endonuclease activity"/>
    <property type="evidence" value="ECO:0007669"/>
    <property type="project" value="UniProtKB-KW"/>
</dbReference>
<organism evidence="2">
    <name type="scientific">viral metagenome</name>
    <dbReference type="NCBI Taxonomy" id="1070528"/>
    <lineage>
        <taxon>unclassified sequences</taxon>
        <taxon>metagenomes</taxon>
        <taxon>organismal metagenomes</taxon>
    </lineage>
</organism>
<keyword evidence="2" id="KW-0255">Endonuclease</keyword>
<keyword evidence="2" id="KW-0540">Nuclease</keyword>
<dbReference type="Gene3D" id="3.90.75.20">
    <property type="match status" value="1"/>
</dbReference>
<proteinExistence type="predicted"/>
<protein>
    <submittedName>
        <fullName evidence="2">Putative homing endonuclease</fullName>
    </submittedName>
</protein>
<dbReference type="InterPro" id="IPR046349">
    <property type="entry name" value="C1-like_sf"/>
</dbReference>
<dbReference type="SUPFAM" id="SSF54060">
    <property type="entry name" value="His-Me finger endonucleases"/>
    <property type="match status" value="1"/>
</dbReference>
<dbReference type="SUPFAM" id="SSF57889">
    <property type="entry name" value="Cysteine-rich domain"/>
    <property type="match status" value="1"/>
</dbReference>
<evidence type="ECO:0000259" key="1">
    <source>
        <dbReference type="Pfam" id="PF13392"/>
    </source>
</evidence>
<dbReference type="InterPro" id="IPR003615">
    <property type="entry name" value="HNH_nuc"/>
</dbReference>
<dbReference type="EMBL" id="MT142285">
    <property type="protein sequence ID" value="QJA77493.1"/>
    <property type="molecule type" value="Genomic_DNA"/>
</dbReference>
<name>A0A6M3K5D7_9ZZZZ</name>